<comment type="caution">
    <text evidence="1">The sequence shown here is derived from an EMBL/GenBank/DDBJ whole genome shotgun (WGS) entry which is preliminary data.</text>
</comment>
<protein>
    <recommendedName>
        <fullName evidence="3">C-type lectin domain-containing protein</fullName>
    </recommendedName>
</protein>
<sequence length="403" mass="45618">MQNVSWAQAFDRCTQNINYGQLFNRPYGMKTHLQHDRSVLRQHGWQNVDIWFGVIANDNSTWLGATQDNCEDVLSETVKDRLPSLTPGLFQCMLLNMSGFGDTDTYYAASCEELHPFLCQSQAFIGTVELTLYSEMKVKLDLFEFLPKVKDFYSYNADDCQAEINTTPRAFAGVYYPSNGDCEVYLHNPTVIYPVRIQMENHTNAMSFVKAKGHEGFNYGLSSQPSSPQYNENVSDDHNMNISKTTTHLDEPSDTYINTGNIISDYTQTFAQDADISTISITTNRVYATSNYAHTLMTTEPVSTENTGTADETLDCVCVCNNSTASPGKTISLSDLRIDKTTLSSYRRRYSSVRDHRFSAMVYFIKVLKHISEDIININSADQLTHWIDKVHESDHGYITTCD</sequence>
<dbReference type="OrthoDB" id="10667707at2759"/>
<dbReference type="SUPFAM" id="SSF56436">
    <property type="entry name" value="C-type lectin-like"/>
    <property type="match status" value="1"/>
</dbReference>
<dbReference type="EMBL" id="CAJPWZ010000843">
    <property type="protein sequence ID" value="CAG2201372.1"/>
    <property type="molecule type" value="Genomic_DNA"/>
</dbReference>
<dbReference type="Proteomes" id="UP000683360">
    <property type="component" value="Unassembled WGS sequence"/>
</dbReference>
<organism evidence="1 2">
    <name type="scientific">Mytilus edulis</name>
    <name type="common">Blue mussel</name>
    <dbReference type="NCBI Taxonomy" id="6550"/>
    <lineage>
        <taxon>Eukaryota</taxon>
        <taxon>Metazoa</taxon>
        <taxon>Spiralia</taxon>
        <taxon>Lophotrochozoa</taxon>
        <taxon>Mollusca</taxon>
        <taxon>Bivalvia</taxon>
        <taxon>Autobranchia</taxon>
        <taxon>Pteriomorphia</taxon>
        <taxon>Mytilida</taxon>
        <taxon>Mytiloidea</taxon>
        <taxon>Mytilidae</taxon>
        <taxon>Mytilinae</taxon>
        <taxon>Mytilus</taxon>
    </lineage>
</organism>
<dbReference type="AlphaFoldDB" id="A0A8S3R2M1"/>
<reference evidence="1" key="1">
    <citation type="submission" date="2021-03" db="EMBL/GenBank/DDBJ databases">
        <authorList>
            <person name="Bekaert M."/>
        </authorList>
    </citation>
    <scope>NUCLEOTIDE SEQUENCE</scope>
</reference>
<proteinExistence type="predicted"/>
<accession>A0A8S3R2M1</accession>
<gene>
    <name evidence="1" type="ORF">MEDL_16006</name>
</gene>
<name>A0A8S3R2M1_MYTED</name>
<keyword evidence="2" id="KW-1185">Reference proteome</keyword>
<evidence type="ECO:0000313" key="1">
    <source>
        <dbReference type="EMBL" id="CAG2201372.1"/>
    </source>
</evidence>
<evidence type="ECO:0008006" key="3">
    <source>
        <dbReference type="Google" id="ProtNLM"/>
    </source>
</evidence>
<dbReference type="InterPro" id="IPR016187">
    <property type="entry name" value="CTDL_fold"/>
</dbReference>
<evidence type="ECO:0000313" key="2">
    <source>
        <dbReference type="Proteomes" id="UP000683360"/>
    </source>
</evidence>